<gene>
    <name evidence="2" type="ORF">VP01_1824g6</name>
</gene>
<proteinExistence type="predicted"/>
<dbReference type="Proteomes" id="UP000037035">
    <property type="component" value="Unassembled WGS sequence"/>
</dbReference>
<organism evidence="2 3">
    <name type="scientific">Puccinia sorghi</name>
    <dbReference type="NCBI Taxonomy" id="27349"/>
    <lineage>
        <taxon>Eukaryota</taxon>
        <taxon>Fungi</taxon>
        <taxon>Dikarya</taxon>
        <taxon>Basidiomycota</taxon>
        <taxon>Pucciniomycotina</taxon>
        <taxon>Pucciniomycetes</taxon>
        <taxon>Pucciniales</taxon>
        <taxon>Pucciniaceae</taxon>
        <taxon>Puccinia</taxon>
    </lineage>
</organism>
<evidence type="ECO:0000256" key="1">
    <source>
        <dbReference type="SAM" id="SignalP"/>
    </source>
</evidence>
<protein>
    <submittedName>
        <fullName evidence="2">Uncharacterized protein</fullName>
    </submittedName>
</protein>
<name>A0A0L6VE26_9BASI</name>
<accession>A0A0L6VE26</accession>
<feature type="chain" id="PRO_5012542770" evidence="1">
    <location>
        <begin position="16"/>
        <end position="160"/>
    </location>
</feature>
<comment type="caution">
    <text evidence="2">The sequence shown here is derived from an EMBL/GenBank/DDBJ whole genome shotgun (WGS) entry which is preliminary data.</text>
</comment>
<keyword evidence="1" id="KW-0732">Signal</keyword>
<keyword evidence="3" id="KW-1185">Reference proteome</keyword>
<dbReference type="EMBL" id="LAVV01006642">
    <property type="protein sequence ID" value="KNZ58974.1"/>
    <property type="molecule type" value="Genomic_DNA"/>
</dbReference>
<sequence length="160" mass="17648">MGSLFITALSFGAQALPAPVSPALIGRSLGASSSEISMSTSSQSSVQMQSFVSSWQSLSQQFTQTESVFQQQASVTVAYQSVQTLIQTYQSTKEFKQIVIEMYTSFQTIISTGQQLYSCQWSSQFFSAFQGMSSFGNFCQNVAGNYYLCLIRRPLGPNRR</sequence>
<evidence type="ECO:0000313" key="3">
    <source>
        <dbReference type="Proteomes" id="UP000037035"/>
    </source>
</evidence>
<reference evidence="2 3" key="1">
    <citation type="submission" date="2015-08" db="EMBL/GenBank/DDBJ databases">
        <title>Next Generation Sequencing and Analysis of the Genome of Puccinia sorghi L Schw, the Causal Agent of Maize Common Rust.</title>
        <authorList>
            <person name="Rochi L."/>
            <person name="Burguener G."/>
            <person name="Darino M."/>
            <person name="Turjanski A."/>
            <person name="Kreff E."/>
            <person name="Dieguez M.J."/>
            <person name="Sacco F."/>
        </authorList>
    </citation>
    <scope>NUCLEOTIDE SEQUENCE [LARGE SCALE GENOMIC DNA]</scope>
    <source>
        <strain evidence="2 3">RO10H11247</strain>
    </source>
</reference>
<dbReference type="VEuPathDB" id="FungiDB:VP01_1824g6"/>
<dbReference type="AlphaFoldDB" id="A0A0L6VE26"/>
<feature type="signal peptide" evidence="1">
    <location>
        <begin position="1"/>
        <end position="15"/>
    </location>
</feature>
<evidence type="ECO:0000313" key="2">
    <source>
        <dbReference type="EMBL" id="KNZ58974.1"/>
    </source>
</evidence>